<feature type="binding site" evidence="2">
    <location>
        <position position="105"/>
    </location>
    <ligand>
        <name>Zn(2+)</name>
        <dbReference type="ChEBI" id="CHEBI:29105"/>
        <label>2</label>
    </ligand>
</feature>
<organism evidence="3 4">
    <name type="scientific">Candidatus Fimadaptatus faecigallinarum</name>
    <dbReference type="NCBI Taxonomy" id="2840814"/>
    <lineage>
        <taxon>Bacteria</taxon>
        <taxon>Bacillati</taxon>
        <taxon>Bacillota</taxon>
        <taxon>Clostridia</taxon>
        <taxon>Eubacteriales</taxon>
        <taxon>Candidatus Fimadaptatus</taxon>
    </lineage>
</organism>
<dbReference type="InterPro" id="IPR007035">
    <property type="entry name" value="Peptidase_M55"/>
</dbReference>
<evidence type="ECO:0000256" key="1">
    <source>
        <dbReference type="PIRSR" id="PIRSR015853-1"/>
    </source>
</evidence>
<dbReference type="InterPro" id="IPR027476">
    <property type="entry name" value="DppA_N"/>
</dbReference>
<feature type="binding site" evidence="2">
    <location>
        <position position="10"/>
    </location>
    <ligand>
        <name>Zn(2+)</name>
        <dbReference type="ChEBI" id="CHEBI:29105"/>
        <label>1</label>
    </ligand>
</feature>
<dbReference type="Gene3D" id="3.40.50.10780">
    <property type="entry name" value="Dipeptide transport protein"/>
    <property type="match status" value="1"/>
</dbReference>
<dbReference type="Gene3D" id="3.30.1360.130">
    <property type="entry name" value="Dipeptide transport protein"/>
    <property type="match status" value="1"/>
</dbReference>
<evidence type="ECO:0000313" key="3">
    <source>
        <dbReference type="EMBL" id="HIU46858.1"/>
    </source>
</evidence>
<dbReference type="PIRSF" id="PIRSF015853">
    <property type="entry name" value="Pep_DppA"/>
    <property type="match status" value="1"/>
</dbReference>
<proteinExistence type="predicted"/>
<name>A0A9D1LRU1_9FIRM</name>
<dbReference type="Proteomes" id="UP000824123">
    <property type="component" value="Unassembled WGS sequence"/>
</dbReference>
<dbReference type="SUPFAM" id="SSF63992">
    <property type="entry name" value="Dipeptide transport protein"/>
    <property type="match status" value="1"/>
</dbReference>
<sequence>MKIFISADIEGTAGIAAWSETELSAADSVYFRRQMSREVAAACRGALEAGVDEILVKDAHDSARNIDPAELPEQASILRGWARNPYVMMAGLDESFAGAFYTGYHSGAGSDGNPLSHTMNLQNNYVLINGVKASELYLNMLSASYLGVPSLLVTGDEALCAWAEQVNPGMETVAVSRGLGGASASINPALAQRRIQEAAERALDKDISRLKLPLPDSFNVELNFKEHAMAYRASFYPGVSKHGVYTVSFSAHDWFEVLRTLFYVL</sequence>
<gene>
    <name evidence="3" type="ORF">IAC59_06330</name>
</gene>
<dbReference type="CDD" id="cd08770">
    <property type="entry name" value="DAP_dppA_3"/>
    <property type="match status" value="1"/>
</dbReference>
<evidence type="ECO:0000256" key="2">
    <source>
        <dbReference type="PIRSR" id="PIRSR015853-2"/>
    </source>
</evidence>
<accession>A0A9D1LRU1</accession>
<keyword evidence="2" id="KW-0479">Metal-binding</keyword>
<dbReference type="AlphaFoldDB" id="A0A9D1LRU1"/>
<dbReference type="EMBL" id="DVNK01000039">
    <property type="protein sequence ID" value="HIU46858.1"/>
    <property type="molecule type" value="Genomic_DNA"/>
</dbReference>
<feature type="binding site" evidence="2">
    <location>
        <position position="8"/>
    </location>
    <ligand>
        <name>Zn(2+)</name>
        <dbReference type="ChEBI" id="CHEBI:29105"/>
        <label>1</label>
    </ligand>
</feature>
<comment type="caution">
    <text evidence="3">The sequence shown here is derived from an EMBL/GenBank/DDBJ whole genome shotgun (WGS) entry which is preliminary data.</text>
</comment>
<feature type="binding site" evidence="2">
    <location>
        <position position="135"/>
    </location>
    <ligand>
        <name>Zn(2+)</name>
        <dbReference type="ChEBI" id="CHEBI:29105"/>
        <label>2</label>
    </ligand>
</feature>
<keyword evidence="2" id="KW-0862">Zinc</keyword>
<protein>
    <submittedName>
        <fullName evidence="3">M55 family metallopeptidase</fullName>
    </submittedName>
</protein>
<dbReference type="GO" id="GO:0046872">
    <property type="term" value="F:metal ion binding"/>
    <property type="evidence" value="ECO:0007669"/>
    <property type="project" value="UniProtKB-KW"/>
</dbReference>
<reference evidence="3" key="1">
    <citation type="submission" date="2020-10" db="EMBL/GenBank/DDBJ databases">
        <authorList>
            <person name="Gilroy R."/>
        </authorList>
    </citation>
    <scope>NUCLEOTIDE SEQUENCE</scope>
    <source>
        <strain evidence="3">ChiSxjej2B14-8506</strain>
    </source>
</reference>
<feature type="binding site" evidence="2">
    <location>
        <position position="60"/>
    </location>
    <ligand>
        <name>Zn(2+)</name>
        <dbReference type="ChEBI" id="CHEBI:29105"/>
        <label>2</label>
    </ligand>
</feature>
<dbReference type="InterPro" id="IPR036177">
    <property type="entry name" value="Peptidase_M55_sf"/>
</dbReference>
<feature type="binding site" evidence="2">
    <location>
        <position position="8"/>
    </location>
    <ligand>
        <name>Zn(2+)</name>
        <dbReference type="ChEBI" id="CHEBI:29105"/>
        <label>2</label>
    </ligand>
</feature>
<reference evidence="3" key="2">
    <citation type="journal article" date="2021" name="PeerJ">
        <title>Extensive microbial diversity within the chicken gut microbiome revealed by metagenomics and culture.</title>
        <authorList>
            <person name="Gilroy R."/>
            <person name="Ravi A."/>
            <person name="Getino M."/>
            <person name="Pursley I."/>
            <person name="Horton D.L."/>
            <person name="Alikhan N.F."/>
            <person name="Baker D."/>
            <person name="Gharbi K."/>
            <person name="Hall N."/>
            <person name="Watson M."/>
            <person name="Adriaenssens E.M."/>
            <person name="Foster-Nyarko E."/>
            <person name="Jarju S."/>
            <person name="Secka A."/>
            <person name="Antonio M."/>
            <person name="Oren A."/>
            <person name="Chaudhuri R.R."/>
            <person name="La Ragione R."/>
            <person name="Hildebrand F."/>
            <person name="Pallen M.J."/>
        </authorList>
    </citation>
    <scope>NUCLEOTIDE SEQUENCE</scope>
    <source>
        <strain evidence="3">ChiSxjej2B14-8506</strain>
    </source>
</reference>
<feature type="active site" description="Nucleophile" evidence="1">
    <location>
        <position position="117"/>
    </location>
</feature>
<dbReference type="Pfam" id="PF04951">
    <property type="entry name" value="Peptidase_M55"/>
    <property type="match status" value="1"/>
</dbReference>
<evidence type="ECO:0000313" key="4">
    <source>
        <dbReference type="Proteomes" id="UP000824123"/>
    </source>
</evidence>